<dbReference type="Pfam" id="PF01740">
    <property type="entry name" value="STAS"/>
    <property type="match status" value="1"/>
</dbReference>
<dbReference type="CDD" id="cd07043">
    <property type="entry name" value="STAS_anti-anti-sigma_factors"/>
    <property type="match status" value="1"/>
</dbReference>
<dbReference type="Gene3D" id="3.30.750.24">
    <property type="entry name" value="STAS domain"/>
    <property type="match status" value="1"/>
</dbReference>
<dbReference type="PANTHER" id="PTHR33495">
    <property type="entry name" value="ANTI-SIGMA FACTOR ANTAGONIST TM_1081-RELATED-RELATED"/>
    <property type="match status" value="1"/>
</dbReference>
<dbReference type="GO" id="GO:0043856">
    <property type="term" value="F:anti-sigma factor antagonist activity"/>
    <property type="evidence" value="ECO:0007669"/>
    <property type="project" value="InterPro"/>
</dbReference>
<comment type="similarity">
    <text evidence="1 2">Belongs to the anti-sigma-factor antagonist family.</text>
</comment>
<evidence type="ECO:0000313" key="4">
    <source>
        <dbReference type="EMBL" id="QAY64625.1"/>
    </source>
</evidence>
<name>A0A4P6EQ68_9MICO</name>
<dbReference type="PANTHER" id="PTHR33495:SF2">
    <property type="entry name" value="ANTI-SIGMA FACTOR ANTAGONIST TM_1081-RELATED"/>
    <property type="match status" value="1"/>
</dbReference>
<dbReference type="AlphaFoldDB" id="A0A4P6EQ68"/>
<dbReference type="RefSeq" id="WP_129205767.1">
    <property type="nucleotide sequence ID" value="NZ_CP035495.1"/>
</dbReference>
<dbReference type="EMBL" id="CP035495">
    <property type="protein sequence ID" value="QAY64625.1"/>
    <property type="molecule type" value="Genomic_DNA"/>
</dbReference>
<keyword evidence="5" id="KW-1185">Reference proteome</keyword>
<reference evidence="4 5" key="1">
    <citation type="submission" date="2019-01" db="EMBL/GenBank/DDBJ databases">
        <title>Genome sequencing of strain 2JSPR-7.</title>
        <authorList>
            <person name="Heo J."/>
            <person name="Kim S.-J."/>
            <person name="Kim J.-S."/>
            <person name="Hong S.-B."/>
            <person name="Kwon S.-W."/>
        </authorList>
    </citation>
    <scope>NUCLEOTIDE SEQUENCE [LARGE SCALE GENOMIC DNA]</scope>
    <source>
        <strain evidence="4 5">2JSPR-7</strain>
    </source>
</reference>
<dbReference type="Proteomes" id="UP000291758">
    <property type="component" value="Chromosome"/>
</dbReference>
<evidence type="ECO:0000313" key="5">
    <source>
        <dbReference type="Proteomes" id="UP000291758"/>
    </source>
</evidence>
<dbReference type="NCBIfam" id="TIGR00377">
    <property type="entry name" value="ant_ant_sig"/>
    <property type="match status" value="1"/>
</dbReference>
<sequence>MEFGEQDAGTYMTLAPEGRLNLISAPPLKARVDDLVREGRTRVVVDLGAVDHIDSSGLGALVGGLKAARQAGGDLRIARAGEQVRAVLKLTNLDRILVPYRTVEEAGHDW</sequence>
<evidence type="ECO:0000259" key="3">
    <source>
        <dbReference type="PROSITE" id="PS50801"/>
    </source>
</evidence>
<organism evidence="4 5">
    <name type="scientific">Xylanimonas allomyrinae</name>
    <dbReference type="NCBI Taxonomy" id="2509459"/>
    <lineage>
        <taxon>Bacteria</taxon>
        <taxon>Bacillati</taxon>
        <taxon>Actinomycetota</taxon>
        <taxon>Actinomycetes</taxon>
        <taxon>Micrococcales</taxon>
        <taxon>Promicromonosporaceae</taxon>
        <taxon>Xylanimonas</taxon>
    </lineage>
</organism>
<dbReference type="KEGG" id="xyl:ET495_17055"/>
<evidence type="ECO:0000256" key="2">
    <source>
        <dbReference type="RuleBase" id="RU003749"/>
    </source>
</evidence>
<feature type="domain" description="STAS" evidence="3">
    <location>
        <begin position="17"/>
        <end position="110"/>
    </location>
</feature>
<proteinExistence type="inferred from homology"/>
<accession>A0A4P6EQ68</accession>
<dbReference type="InterPro" id="IPR003658">
    <property type="entry name" value="Anti-sigma_ant"/>
</dbReference>
<dbReference type="InterPro" id="IPR036513">
    <property type="entry name" value="STAS_dom_sf"/>
</dbReference>
<dbReference type="PROSITE" id="PS50801">
    <property type="entry name" value="STAS"/>
    <property type="match status" value="1"/>
</dbReference>
<dbReference type="OrthoDB" id="9793697at2"/>
<dbReference type="InterPro" id="IPR002645">
    <property type="entry name" value="STAS_dom"/>
</dbReference>
<protein>
    <recommendedName>
        <fullName evidence="2">Anti-sigma factor antagonist</fullName>
    </recommendedName>
</protein>
<evidence type="ECO:0000256" key="1">
    <source>
        <dbReference type="ARBA" id="ARBA00009013"/>
    </source>
</evidence>
<gene>
    <name evidence="4" type="ORF">ET495_17055</name>
</gene>
<dbReference type="SUPFAM" id="SSF52091">
    <property type="entry name" value="SpoIIaa-like"/>
    <property type="match status" value="1"/>
</dbReference>